<dbReference type="OrthoDB" id="294730at2759"/>
<feature type="non-terminal residue" evidence="9">
    <location>
        <position position="509"/>
    </location>
</feature>
<feature type="domain" description="Amino acid transporter transmembrane" evidence="8">
    <location>
        <begin position="80"/>
        <end position="478"/>
    </location>
</feature>
<keyword evidence="3 7" id="KW-0812">Transmembrane</keyword>
<dbReference type="Proteomes" id="UP001147747">
    <property type="component" value="Unassembled WGS sequence"/>
</dbReference>
<dbReference type="GeneID" id="81371588"/>
<reference evidence="9" key="1">
    <citation type="submission" date="2022-12" db="EMBL/GenBank/DDBJ databases">
        <authorList>
            <person name="Petersen C."/>
        </authorList>
    </citation>
    <scope>NUCLEOTIDE SEQUENCE</scope>
    <source>
        <strain evidence="9">IBT 29677</strain>
    </source>
</reference>
<name>A0A9X0B8Z0_9EURO</name>
<evidence type="ECO:0000256" key="6">
    <source>
        <dbReference type="SAM" id="MobiDB-lite"/>
    </source>
</evidence>
<feature type="transmembrane region" description="Helical" evidence="7">
    <location>
        <begin position="112"/>
        <end position="137"/>
    </location>
</feature>
<evidence type="ECO:0000313" key="10">
    <source>
        <dbReference type="Proteomes" id="UP001147747"/>
    </source>
</evidence>
<dbReference type="GO" id="GO:0016020">
    <property type="term" value="C:membrane"/>
    <property type="evidence" value="ECO:0007669"/>
    <property type="project" value="UniProtKB-SubCell"/>
</dbReference>
<evidence type="ECO:0000256" key="5">
    <source>
        <dbReference type="ARBA" id="ARBA00023136"/>
    </source>
</evidence>
<feature type="transmembrane region" description="Helical" evidence="7">
    <location>
        <begin position="389"/>
        <end position="409"/>
    </location>
</feature>
<dbReference type="EMBL" id="JAPZBU010000008">
    <property type="protein sequence ID" value="KAJ5392481.1"/>
    <property type="molecule type" value="Genomic_DNA"/>
</dbReference>
<dbReference type="InterPro" id="IPR013057">
    <property type="entry name" value="AA_transpt_TM"/>
</dbReference>
<feature type="transmembrane region" description="Helical" evidence="7">
    <location>
        <begin position="345"/>
        <end position="368"/>
    </location>
</feature>
<feature type="compositionally biased region" description="Basic and acidic residues" evidence="6">
    <location>
        <begin position="30"/>
        <end position="43"/>
    </location>
</feature>
<protein>
    <recommendedName>
        <fullName evidence="8">Amino acid transporter transmembrane domain-containing protein</fullName>
    </recommendedName>
</protein>
<feature type="transmembrane region" description="Helical" evidence="7">
    <location>
        <begin position="306"/>
        <end position="325"/>
    </location>
</feature>
<feature type="compositionally biased region" description="Acidic residues" evidence="6">
    <location>
        <begin position="1"/>
        <end position="10"/>
    </location>
</feature>
<feature type="transmembrane region" description="Helical" evidence="7">
    <location>
        <begin position="275"/>
        <end position="294"/>
    </location>
</feature>
<comment type="caution">
    <text evidence="9">The sequence shown here is derived from an EMBL/GenBank/DDBJ whole genome shotgun (WGS) entry which is preliminary data.</text>
</comment>
<keyword evidence="5 7" id="KW-0472">Membrane</keyword>
<sequence length="509" mass="56732">NDTPEMDTYPEMDINLASQSRPPSIQSEPHITKPSDSHRKEPKSSFPCDDAGKVETGSIMTDNLGDQEVLSNQDTINYRTCSWQKTAALLFSEYICIAIMSFPWSYSVLGLIPGLLLTLAIAMIVLYTSLTIWKFCLRHPKVRDVCDISKILFFDSDIVWYIAAAMFLLNNTFIQALHCLVGAEYLNTVSGHPFCTVALALITAIVSFFCSLPRTFGTLSKIGTFSAIATFISILLAVIFAGIQEHPFGWNEATGDPVIRNFPAPGTTFVQGMSAFLNISFTFIGQITIPSFIAEMKEPEDFWKSVAAVTIAEIILFTIVGALIYVFVGNQYMTSPAFASLGNDIYLKISFSFMVPTLIFLGVLYASVSARFIFFRMFEGTRHKANHTIIGWLSWAAILLFLWTVAWIISEIIPFFTNLLSIMSAIFGSYFGFILWGFAWIRMRQAENPNLMKRKSMREWVELVFNVLIICIGFLFLGPGTFASVQSVVDSYRSGGFGQAFSCASNGLH</sequence>
<dbReference type="AlphaFoldDB" id="A0A9X0B8Z0"/>
<comment type="subcellular location">
    <subcellularLocation>
        <location evidence="1">Membrane</location>
        <topology evidence="1">Multi-pass membrane protein</topology>
    </subcellularLocation>
</comment>
<comment type="similarity">
    <text evidence="2">Belongs to the amino acid/polyamine transporter 2 family.</text>
</comment>
<feature type="transmembrane region" description="Helical" evidence="7">
    <location>
        <begin position="158"/>
        <end position="177"/>
    </location>
</feature>
<dbReference type="PANTHER" id="PTHR22950:SF20">
    <property type="entry name" value="AMINO ACID TRANSPORTER (EUROFUNG)"/>
    <property type="match status" value="1"/>
</dbReference>
<reference evidence="9" key="2">
    <citation type="journal article" date="2023" name="IMA Fungus">
        <title>Comparative genomic study of the Penicillium genus elucidates a diverse pangenome and 15 lateral gene transfer events.</title>
        <authorList>
            <person name="Petersen C."/>
            <person name="Sorensen T."/>
            <person name="Nielsen M.R."/>
            <person name="Sondergaard T.E."/>
            <person name="Sorensen J.L."/>
            <person name="Fitzpatrick D.A."/>
            <person name="Frisvad J.C."/>
            <person name="Nielsen K.L."/>
        </authorList>
    </citation>
    <scope>NUCLEOTIDE SEQUENCE</scope>
    <source>
        <strain evidence="9">IBT 29677</strain>
    </source>
</reference>
<keyword evidence="4 7" id="KW-1133">Transmembrane helix</keyword>
<dbReference type="Pfam" id="PF01490">
    <property type="entry name" value="Aa_trans"/>
    <property type="match status" value="1"/>
</dbReference>
<organism evidence="9 10">
    <name type="scientific">Penicillium cosmopolitanum</name>
    <dbReference type="NCBI Taxonomy" id="1131564"/>
    <lineage>
        <taxon>Eukaryota</taxon>
        <taxon>Fungi</taxon>
        <taxon>Dikarya</taxon>
        <taxon>Ascomycota</taxon>
        <taxon>Pezizomycotina</taxon>
        <taxon>Eurotiomycetes</taxon>
        <taxon>Eurotiomycetidae</taxon>
        <taxon>Eurotiales</taxon>
        <taxon>Aspergillaceae</taxon>
        <taxon>Penicillium</taxon>
    </lineage>
</organism>
<dbReference type="Gene3D" id="1.20.1740.10">
    <property type="entry name" value="Amino acid/polyamine transporter I"/>
    <property type="match status" value="1"/>
</dbReference>
<dbReference type="RefSeq" id="XP_056488159.1">
    <property type="nucleotide sequence ID" value="XM_056632608.1"/>
</dbReference>
<accession>A0A9X0B8Z0</accession>
<evidence type="ECO:0000256" key="3">
    <source>
        <dbReference type="ARBA" id="ARBA00022692"/>
    </source>
</evidence>
<evidence type="ECO:0000256" key="2">
    <source>
        <dbReference type="ARBA" id="ARBA00008066"/>
    </source>
</evidence>
<feature type="transmembrane region" description="Helical" evidence="7">
    <location>
        <begin position="460"/>
        <end position="478"/>
    </location>
</feature>
<dbReference type="PANTHER" id="PTHR22950">
    <property type="entry name" value="AMINO ACID TRANSPORTER"/>
    <property type="match status" value="1"/>
</dbReference>
<evidence type="ECO:0000259" key="8">
    <source>
        <dbReference type="Pfam" id="PF01490"/>
    </source>
</evidence>
<keyword evidence="10" id="KW-1185">Reference proteome</keyword>
<feature type="transmembrane region" description="Helical" evidence="7">
    <location>
        <begin position="222"/>
        <end position="243"/>
    </location>
</feature>
<evidence type="ECO:0000256" key="7">
    <source>
        <dbReference type="SAM" id="Phobius"/>
    </source>
</evidence>
<proteinExistence type="inferred from homology"/>
<feature type="transmembrane region" description="Helical" evidence="7">
    <location>
        <begin position="87"/>
        <end position="106"/>
    </location>
</feature>
<feature type="transmembrane region" description="Helical" evidence="7">
    <location>
        <begin position="415"/>
        <end position="439"/>
    </location>
</feature>
<dbReference type="FunFam" id="1.20.1740.10:FF:000039">
    <property type="entry name" value="Neutral amino acid transporter (Eurofung)"/>
    <property type="match status" value="1"/>
</dbReference>
<feature type="compositionally biased region" description="Polar residues" evidence="6">
    <location>
        <begin position="16"/>
        <end position="29"/>
    </location>
</feature>
<feature type="region of interest" description="Disordered" evidence="6">
    <location>
        <begin position="1"/>
        <end position="53"/>
    </location>
</feature>
<dbReference type="GO" id="GO:0015179">
    <property type="term" value="F:L-amino acid transmembrane transporter activity"/>
    <property type="evidence" value="ECO:0007669"/>
    <property type="project" value="TreeGrafter"/>
</dbReference>
<feature type="transmembrane region" description="Helical" evidence="7">
    <location>
        <begin position="189"/>
        <end position="210"/>
    </location>
</feature>
<evidence type="ECO:0000313" key="9">
    <source>
        <dbReference type="EMBL" id="KAJ5392481.1"/>
    </source>
</evidence>
<gene>
    <name evidence="9" type="ORF">N7509_007971</name>
</gene>
<evidence type="ECO:0000256" key="4">
    <source>
        <dbReference type="ARBA" id="ARBA00022989"/>
    </source>
</evidence>
<evidence type="ECO:0000256" key="1">
    <source>
        <dbReference type="ARBA" id="ARBA00004141"/>
    </source>
</evidence>